<comment type="function">
    <text evidence="13">Is probably a protein kinase regulator of UbiI activity which is involved in aerobic coenzyme Q (ubiquinone) biosynthesis.</text>
</comment>
<dbReference type="InterPro" id="IPR010232">
    <property type="entry name" value="UbiB"/>
</dbReference>
<dbReference type="PANTHER" id="PTHR10566">
    <property type="entry name" value="CHAPERONE-ACTIVITY OF BC1 COMPLEX CABC1 -RELATED"/>
    <property type="match status" value="1"/>
</dbReference>
<evidence type="ECO:0000259" key="14">
    <source>
        <dbReference type="Pfam" id="PF03109"/>
    </source>
</evidence>
<dbReference type="CDD" id="cd13972">
    <property type="entry name" value="UbiB"/>
    <property type="match status" value="1"/>
</dbReference>
<gene>
    <name evidence="13 15" type="primary">ubiB</name>
    <name evidence="15" type="ORF">NCTC12871_00306</name>
</gene>
<dbReference type="InterPro" id="IPR045308">
    <property type="entry name" value="UbiB_bact"/>
</dbReference>
<evidence type="ECO:0000256" key="12">
    <source>
        <dbReference type="ARBA" id="ARBA00023136"/>
    </source>
</evidence>
<evidence type="ECO:0000256" key="6">
    <source>
        <dbReference type="ARBA" id="ARBA00022688"/>
    </source>
</evidence>
<keyword evidence="6 13" id="KW-0831">Ubiquinone biosynthesis</keyword>
<organism evidence="15 16">
    <name type="scientific">Actinobacillus delphinicola</name>
    <dbReference type="NCBI Taxonomy" id="51161"/>
    <lineage>
        <taxon>Bacteria</taxon>
        <taxon>Pseudomonadati</taxon>
        <taxon>Pseudomonadota</taxon>
        <taxon>Gammaproteobacteria</taxon>
        <taxon>Pasteurellales</taxon>
        <taxon>Pasteurellaceae</taxon>
        <taxon>Actinobacillus</taxon>
    </lineage>
</organism>
<dbReference type="GO" id="GO:0010795">
    <property type="term" value="P:regulation of ubiquinone biosynthetic process"/>
    <property type="evidence" value="ECO:0007669"/>
    <property type="project" value="UniProtKB-UniRule"/>
</dbReference>
<dbReference type="InterPro" id="IPR011009">
    <property type="entry name" value="Kinase-like_dom_sf"/>
</dbReference>
<evidence type="ECO:0000256" key="8">
    <source>
        <dbReference type="ARBA" id="ARBA00022741"/>
    </source>
</evidence>
<dbReference type="GO" id="GO:0006744">
    <property type="term" value="P:ubiquinone biosynthetic process"/>
    <property type="evidence" value="ECO:0007669"/>
    <property type="project" value="UniProtKB-UniPathway"/>
</dbReference>
<keyword evidence="3 13" id="KW-1003">Cell membrane</keyword>
<keyword evidence="9 13" id="KW-0418">Kinase</keyword>
<dbReference type="Pfam" id="PF03109">
    <property type="entry name" value="ABC1"/>
    <property type="match status" value="1"/>
</dbReference>
<keyword evidence="5 13" id="KW-0808">Transferase</keyword>
<dbReference type="AlphaFoldDB" id="A0A448TSX4"/>
<dbReference type="UniPathway" id="UPA00232"/>
<dbReference type="GO" id="GO:0005886">
    <property type="term" value="C:plasma membrane"/>
    <property type="evidence" value="ECO:0007669"/>
    <property type="project" value="UniProtKB-SubCell"/>
</dbReference>
<sequence length="546" mass="63422">MPKTFANSKRLYHILRTFLRYGLDEKLPKQNIILPFKLGRKLIFWEKNQYPDLAYGVRLRYALQELGPVWIKFGQMLSTRRELFPPEIANELALLQDKVPPFSGVLARAEIEKSLGGKLETWFCDFDEIALASASLAQVHTAKFNATQPNAGKEIVIKILRPDIREKIQADLELMHQCAEILLKIAPESYRLRPVEVVKEYEKTLNDELDLRVEMKNAQKLRHNFLNSDKLYIPEMYPQFAHQNMIVMERIYGIPVGDIEALKTAEINLPILAERGVEVFFTQVFRDSFFHADMHAGNIFVNPDKKEDPQYIAVDCGIVGYLNEKDKRYLAESFVGFFNRDYRLVAEMHVAAGWTPPDTDINAFEAAFRQVCEPIFEKSLSEISFGEVLMNLFNVARDFNMQVQPQLVLLQKTMLYVEGLGRQLDPHLDLWKTAKPFLQNWLEEQMSLKKALNKLKVQLPFLQEHLPDMPVKFIEALEQQKNLSYQLIQINKQLIAQQKWQKKVLLLVSSGVFFLAGLWQFQTSSSLMASVFWLMSVCFFLFGWRR</sequence>
<evidence type="ECO:0000256" key="5">
    <source>
        <dbReference type="ARBA" id="ARBA00022679"/>
    </source>
</evidence>
<dbReference type="GO" id="GO:0005524">
    <property type="term" value="F:ATP binding"/>
    <property type="evidence" value="ECO:0007669"/>
    <property type="project" value="UniProtKB-KW"/>
</dbReference>
<evidence type="ECO:0000256" key="4">
    <source>
        <dbReference type="ARBA" id="ARBA00022519"/>
    </source>
</evidence>
<keyword evidence="10 13" id="KW-0067">ATP-binding</keyword>
<evidence type="ECO:0000256" key="11">
    <source>
        <dbReference type="ARBA" id="ARBA00022989"/>
    </source>
</evidence>
<comment type="caution">
    <text evidence="13">Lacks conserved residue(s) required for the propagation of feature annotation.</text>
</comment>
<keyword evidence="11 13" id="KW-1133">Transmembrane helix</keyword>
<dbReference type="SUPFAM" id="SSF56112">
    <property type="entry name" value="Protein kinase-like (PK-like)"/>
    <property type="match status" value="1"/>
</dbReference>
<proteinExistence type="inferred from homology"/>
<keyword evidence="12 13" id="KW-0472">Membrane</keyword>
<evidence type="ECO:0000256" key="2">
    <source>
        <dbReference type="ARBA" id="ARBA00009670"/>
    </source>
</evidence>
<dbReference type="OrthoDB" id="9795390at2"/>
<keyword evidence="8 13" id="KW-0547">Nucleotide-binding</keyword>
<feature type="transmembrane region" description="Helical" evidence="13">
    <location>
        <begin position="504"/>
        <end position="521"/>
    </location>
</feature>
<feature type="transmembrane region" description="Helical" evidence="13">
    <location>
        <begin position="527"/>
        <end position="544"/>
    </location>
</feature>
<reference evidence="15 16" key="1">
    <citation type="submission" date="2018-12" db="EMBL/GenBank/DDBJ databases">
        <authorList>
            <consortium name="Pathogen Informatics"/>
        </authorList>
    </citation>
    <scope>NUCLEOTIDE SEQUENCE [LARGE SCALE GENOMIC DNA]</scope>
    <source>
        <strain evidence="15 16">NCTC12871</strain>
    </source>
</reference>
<comment type="similarity">
    <text evidence="13">Belongs to the ABC1 family. UbiB subfamily.</text>
</comment>
<keyword evidence="7 13" id="KW-0812">Transmembrane</keyword>
<evidence type="ECO:0000256" key="10">
    <source>
        <dbReference type="ARBA" id="ARBA00022840"/>
    </source>
</evidence>
<evidence type="ECO:0000256" key="7">
    <source>
        <dbReference type="ARBA" id="ARBA00022692"/>
    </source>
</evidence>
<comment type="pathway">
    <text evidence="1 13">Cofactor biosynthesis; ubiquinone biosynthesis [regulation].</text>
</comment>
<evidence type="ECO:0000256" key="9">
    <source>
        <dbReference type="ARBA" id="ARBA00022777"/>
    </source>
</evidence>
<comment type="subcellular location">
    <subcellularLocation>
        <location evidence="13">Cell membrane</location>
        <topology evidence="13">Multi-pass membrane protein</topology>
    </subcellularLocation>
</comment>
<name>A0A448TSX4_9PAST</name>
<keyword evidence="4" id="KW-0997">Cell inner membrane</keyword>
<accession>A0A448TSX4</accession>
<feature type="domain" description="ABC1 atypical kinase-like" evidence="14">
    <location>
        <begin position="95"/>
        <end position="349"/>
    </location>
</feature>
<dbReference type="KEGG" id="adp:NCTC12871_00306"/>
<evidence type="ECO:0000256" key="1">
    <source>
        <dbReference type="ARBA" id="ARBA00005020"/>
    </source>
</evidence>
<dbReference type="NCBIfam" id="NF003404">
    <property type="entry name" value="PRK04750.1"/>
    <property type="match status" value="1"/>
</dbReference>
<evidence type="ECO:0000256" key="3">
    <source>
        <dbReference type="ARBA" id="ARBA00022475"/>
    </source>
</evidence>
<feature type="active site" description="Proton acceptor" evidence="13">
    <location>
        <position position="293"/>
    </location>
</feature>
<dbReference type="Proteomes" id="UP000279799">
    <property type="component" value="Chromosome"/>
</dbReference>
<evidence type="ECO:0000256" key="13">
    <source>
        <dbReference type="HAMAP-Rule" id="MF_00414"/>
    </source>
</evidence>
<comment type="similarity">
    <text evidence="2">Belongs to the protein kinase superfamily. ADCK protein kinase family.</text>
</comment>
<dbReference type="PANTHER" id="PTHR10566:SF113">
    <property type="entry name" value="PROTEIN ACTIVITY OF BC1 COMPLEX KINASE 7, CHLOROPLASTIC"/>
    <property type="match status" value="1"/>
</dbReference>
<dbReference type="RefSeq" id="WP_126598345.1">
    <property type="nucleotide sequence ID" value="NZ_LR134510.1"/>
</dbReference>
<dbReference type="EMBL" id="LR134510">
    <property type="protein sequence ID" value="VEJ08888.1"/>
    <property type="molecule type" value="Genomic_DNA"/>
</dbReference>
<dbReference type="GO" id="GO:0004672">
    <property type="term" value="F:protein kinase activity"/>
    <property type="evidence" value="ECO:0007669"/>
    <property type="project" value="UniProtKB-UniRule"/>
</dbReference>
<dbReference type="EC" id="2.7.-.-" evidence="13"/>
<dbReference type="InterPro" id="IPR050154">
    <property type="entry name" value="UbiB_kinase"/>
</dbReference>
<evidence type="ECO:0000313" key="16">
    <source>
        <dbReference type="Proteomes" id="UP000279799"/>
    </source>
</evidence>
<keyword evidence="16" id="KW-1185">Reference proteome</keyword>
<evidence type="ECO:0000313" key="15">
    <source>
        <dbReference type="EMBL" id="VEJ08888.1"/>
    </source>
</evidence>
<dbReference type="NCBIfam" id="TIGR01982">
    <property type="entry name" value="UbiB"/>
    <property type="match status" value="1"/>
</dbReference>
<dbReference type="InterPro" id="IPR004147">
    <property type="entry name" value="ABC1_dom"/>
</dbReference>
<feature type="binding site" evidence="13">
    <location>
        <begin position="131"/>
        <end position="139"/>
    </location>
    <ligand>
        <name>ATP</name>
        <dbReference type="ChEBI" id="CHEBI:30616"/>
    </ligand>
</feature>
<dbReference type="HAMAP" id="MF_00414">
    <property type="entry name" value="UbiB"/>
    <property type="match status" value="1"/>
</dbReference>
<feature type="binding site" evidence="13">
    <location>
        <position position="158"/>
    </location>
    <ligand>
        <name>ATP</name>
        <dbReference type="ChEBI" id="CHEBI:30616"/>
    </ligand>
</feature>
<keyword evidence="15" id="KW-0830">Ubiquinone</keyword>
<protein>
    <recommendedName>
        <fullName evidence="13">Probable protein kinase UbiB</fullName>
        <ecNumber evidence="13">2.7.-.-</ecNumber>
    </recommendedName>
    <alternativeName>
        <fullName evidence="13">Ubiquinone biosynthesis protein UbiB</fullName>
    </alternativeName>
</protein>